<keyword evidence="1" id="KW-1133">Transmembrane helix</keyword>
<feature type="transmembrane region" description="Helical" evidence="1">
    <location>
        <begin position="388"/>
        <end position="409"/>
    </location>
</feature>
<feature type="transmembrane region" description="Helical" evidence="1">
    <location>
        <begin position="323"/>
        <end position="340"/>
    </location>
</feature>
<keyword evidence="3" id="KW-1185">Reference proteome</keyword>
<evidence type="ECO:0000256" key="1">
    <source>
        <dbReference type="SAM" id="Phobius"/>
    </source>
</evidence>
<dbReference type="Pfam" id="PF09586">
    <property type="entry name" value="YfhO"/>
    <property type="match status" value="1"/>
</dbReference>
<keyword evidence="1" id="KW-0472">Membrane</keyword>
<feature type="transmembrane region" description="Helical" evidence="1">
    <location>
        <begin position="21"/>
        <end position="40"/>
    </location>
</feature>
<reference evidence="2 3" key="1">
    <citation type="submission" date="2019-06" db="EMBL/GenBank/DDBJ databases">
        <title>Genome sequence of Litorilinea aerophila BAA-2444.</title>
        <authorList>
            <person name="Maclea K.S."/>
            <person name="Maurais E.G."/>
            <person name="Iannazzi L.C."/>
        </authorList>
    </citation>
    <scope>NUCLEOTIDE SEQUENCE [LARGE SCALE GENOMIC DNA]</scope>
    <source>
        <strain evidence="2 3">ATCC BAA-2444</strain>
    </source>
</reference>
<dbReference type="PANTHER" id="PTHR38454:SF1">
    <property type="entry name" value="INTEGRAL MEMBRANE PROTEIN"/>
    <property type="match status" value="1"/>
</dbReference>
<accession>A0A540VHI4</accession>
<dbReference type="PANTHER" id="PTHR38454">
    <property type="entry name" value="INTEGRAL MEMBRANE PROTEIN-RELATED"/>
    <property type="match status" value="1"/>
</dbReference>
<feature type="transmembrane region" description="Helical" evidence="1">
    <location>
        <begin position="922"/>
        <end position="941"/>
    </location>
</feature>
<proteinExistence type="predicted"/>
<feature type="transmembrane region" description="Helical" evidence="1">
    <location>
        <begin position="244"/>
        <end position="268"/>
    </location>
</feature>
<feature type="transmembrane region" description="Helical" evidence="1">
    <location>
        <begin position="430"/>
        <end position="451"/>
    </location>
</feature>
<name>A0A540VHI4_9CHLR</name>
<gene>
    <name evidence="2" type="ORF">FKZ61_09110</name>
</gene>
<organism evidence="2 3">
    <name type="scientific">Litorilinea aerophila</name>
    <dbReference type="NCBI Taxonomy" id="1204385"/>
    <lineage>
        <taxon>Bacteria</taxon>
        <taxon>Bacillati</taxon>
        <taxon>Chloroflexota</taxon>
        <taxon>Caldilineae</taxon>
        <taxon>Caldilineales</taxon>
        <taxon>Caldilineaceae</taxon>
        <taxon>Litorilinea</taxon>
    </lineage>
</organism>
<dbReference type="Proteomes" id="UP000317371">
    <property type="component" value="Unassembled WGS sequence"/>
</dbReference>
<evidence type="ECO:0000313" key="2">
    <source>
        <dbReference type="EMBL" id="TQE96226.1"/>
    </source>
</evidence>
<dbReference type="InParanoid" id="A0A540VHI4"/>
<comment type="caution">
    <text evidence="2">The sequence shown here is derived from an EMBL/GenBank/DDBJ whole genome shotgun (WGS) entry which is preliminary data.</text>
</comment>
<dbReference type="RefSeq" id="WP_141609779.1">
    <property type="nucleotide sequence ID" value="NZ_VIGC02000009.1"/>
</dbReference>
<dbReference type="EMBL" id="VIGC01000009">
    <property type="protein sequence ID" value="TQE96226.1"/>
    <property type="molecule type" value="Genomic_DNA"/>
</dbReference>
<feature type="transmembrane region" description="Helical" evidence="1">
    <location>
        <begin position="352"/>
        <end position="376"/>
    </location>
</feature>
<dbReference type="AlphaFoldDB" id="A0A540VHI4"/>
<feature type="transmembrane region" description="Helical" evidence="1">
    <location>
        <begin position="108"/>
        <end position="127"/>
    </location>
</feature>
<sequence length="952" mass="103579">MTRLAHIRHGSGRSSGLRNGLLAAGALAIFVLALYHPLLFTNRVLASGDILLYFYPYRDYAAASLRQGQIPLWNPYIFLGVPFLANPQAAVLYPLHWPLSWLPVTKQIYWSAAIHTWLLGLGGYLLARRWHASPGAALVTGLTLAGSGFYGGLMGHINQMNGATWLPWALWALAPLLPGQRPNAPGSRTFWVALCWMAGLTALMLLAGHTQTAYINLFGVGLWCLWPLGTYGRSWRRLGEALRATGLPLAAYGGGVLLGALLSGAQLWPTLELSGLGLRSGGLSYGEASSFSLRPLQLLWTLLPSYGLADLSVVFGTLGYTEFVAHVGLLGMALAAWGAWRRSDPRRSYGLFFAGLGLFLALGRWNPVYYLLYLAVPGFDLFRAPARWMMLYTLGMALLAGVGLDALRAQGLGRIPSWLPRGRALTADDIRPRLLTGLVVALLAVDLWLAARALPHAAPTAPQAVYDVRTAPAHLLTDPVRAQVGPGAMGRFLSMSTITFDPGDMADFRRILREGTSPQLSEEAFAQLIVALKAQEILAPNLPMLWRVPSVDGFDGGVLPLQRYIDFLTLFIPPDRLIADGRLREQLQEIPPTRLLNLLNVQYVITDKVRDLWFEGVYYDRQIGARLGGDGLERLTVHVPDPLEATHIGLIGAITASPEALEALAGENHTVATLQVREAGEVVAQFPLVAGGQPGAQLADEGLDSPLAAAGGARVAFQDVENGRQEYLVELALPRPLTPANLELVWQPGPETLTVQAITLIDRRTGMFVPLLPSDRGHFRLVHSGDVKIYENLDLLPRAYLVHEAMAVDSPDEALAQLAHPDFDPARQAVVEEEVALHGQPAPDDQAQILSYKPEAVTIRTQSRTPALLVLSDTDYPGWHALVDGEPTPILRTNYLLRGVLVPAGTHTVHFVYQPESWRKGLWVSVGGALLLGLCLAWLAWGRIRSPRASGV</sequence>
<keyword evidence="1" id="KW-0812">Transmembrane</keyword>
<dbReference type="OrthoDB" id="134970at2"/>
<feature type="transmembrane region" description="Helical" evidence="1">
    <location>
        <begin position="134"/>
        <end position="153"/>
    </location>
</feature>
<feature type="transmembrane region" description="Helical" evidence="1">
    <location>
        <begin position="189"/>
        <end position="207"/>
    </location>
</feature>
<protein>
    <submittedName>
        <fullName evidence="2">YfhO family protein</fullName>
    </submittedName>
</protein>
<feature type="transmembrane region" description="Helical" evidence="1">
    <location>
        <begin position="213"/>
        <end position="232"/>
    </location>
</feature>
<dbReference type="InterPro" id="IPR018580">
    <property type="entry name" value="Uncharacterised_YfhO"/>
</dbReference>
<evidence type="ECO:0000313" key="3">
    <source>
        <dbReference type="Proteomes" id="UP000317371"/>
    </source>
</evidence>